<dbReference type="InterPro" id="IPR012902">
    <property type="entry name" value="N_methyl_site"/>
</dbReference>
<dbReference type="GO" id="GO:0015628">
    <property type="term" value="P:protein secretion by the type II secretion system"/>
    <property type="evidence" value="ECO:0007669"/>
    <property type="project" value="InterPro"/>
</dbReference>
<name>A0A6N6RS00_9GAMM</name>
<protein>
    <submittedName>
        <fullName evidence="6">Pilin</fullName>
    </submittedName>
</protein>
<dbReference type="GO" id="GO:0044096">
    <property type="term" value="C:type IV pilus"/>
    <property type="evidence" value="ECO:0007669"/>
    <property type="project" value="TreeGrafter"/>
</dbReference>
<comment type="caution">
    <text evidence="6">The sequence shown here is derived from an EMBL/GenBank/DDBJ whole genome shotgun (WGS) entry which is preliminary data.</text>
</comment>
<dbReference type="Pfam" id="PF07963">
    <property type="entry name" value="N_methyl"/>
    <property type="match status" value="1"/>
</dbReference>
<keyword evidence="5" id="KW-0812">Transmembrane</keyword>
<dbReference type="PRINTS" id="PR00813">
    <property type="entry name" value="BCTERIALGSPG"/>
</dbReference>
<dbReference type="InterPro" id="IPR045584">
    <property type="entry name" value="Pilin-like"/>
</dbReference>
<dbReference type="GO" id="GO:0015627">
    <property type="term" value="C:type II protein secretion system complex"/>
    <property type="evidence" value="ECO:0007669"/>
    <property type="project" value="InterPro"/>
</dbReference>
<dbReference type="Pfam" id="PF00114">
    <property type="entry name" value="Pilin"/>
    <property type="match status" value="1"/>
</dbReference>
<dbReference type="SUPFAM" id="SSF54523">
    <property type="entry name" value="Pili subunits"/>
    <property type="match status" value="1"/>
</dbReference>
<dbReference type="PANTHER" id="PTHR30093:SF34">
    <property type="entry name" value="PREPILIN PEPTIDASE-DEPENDENT PROTEIN D"/>
    <property type="match status" value="1"/>
</dbReference>
<reference evidence="6 7" key="1">
    <citation type="submission" date="2019-09" db="EMBL/GenBank/DDBJ databases">
        <title>Genome of Aliivibrio finisterrensis LMG 23869 (type strain).</title>
        <authorList>
            <person name="Bowman J.P."/>
        </authorList>
    </citation>
    <scope>NUCLEOTIDE SEQUENCE [LARGE SCALE GENOMIC DNA]</scope>
    <source>
        <strain evidence="6 7">LMG 23869</strain>
    </source>
</reference>
<dbReference type="NCBIfam" id="TIGR02532">
    <property type="entry name" value="IV_pilin_GFxxxE"/>
    <property type="match status" value="1"/>
</dbReference>
<evidence type="ECO:0000313" key="7">
    <source>
        <dbReference type="Proteomes" id="UP000434870"/>
    </source>
</evidence>
<keyword evidence="4" id="KW-0281">Fimbrium</keyword>
<gene>
    <name evidence="6" type="ORF">F8B77_11220</name>
</gene>
<proteinExistence type="inferred from homology"/>
<accession>A0A6N6RS00</accession>
<sequence length="154" mass="16157">MKKRQGQKGFTLIELMIVVAVIGVLTAVAVPQYQNYVKKAELGVGLANIAALKTNIEDYIATEGVFPNASEDEEDFTRLGTFKDLGTGDIAIAQSGAVSAAGSITFKLNDDNSATGKAVTLTRDGNGKWKCTTTGEAAIAPAKCTPPDTEENDS</sequence>
<feature type="transmembrane region" description="Helical" evidence="5">
    <location>
        <begin position="12"/>
        <end position="30"/>
    </location>
</feature>
<evidence type="ECO:0000256" key="4">
    <source>
        <dbReference type="RuleBase" id="RU000389"/>
    </source>
</evidence>
<dbReference type="EMBL" id="WBVP01000011">
    <property type="protein sequence ID" value="KAB2824374.1"/>
    <property type="molecule type" value="Genomic_DNA"/>
</dbReference>
<dbReference type="InterPro" id="IPR001082">
    <property type="entry name" value="Pilin"/>
</dbReference>
<evidence type="ECO:0000256" key="5">
    <source>
        <dbReference type="SAM" id="Phobius"/>
    </source>
</evidence>
<keyword evidence="5" id="KW-0472">Membrane</keyword>
<dbReference type="PANTHER" id="PTHR30093">
    <property type="entry name" value="GENERAL SECRETION PATHWAY PROTEIN G"/>
    <property type="match status" value="1"/>
</dbReference>
<keyword evidence="5" id="KW-1133">Transmembrane helix</keyword>
<dbReference type="InterPro" id="IPR000983">
    <property type="entry name" value="Bac_GSPG_pilin"/>
</dbReference>
<dbReference type="RefSeq" id="WP_151655413.1">
    <property type="nucleotide sequence ID" value="NZ_WBVP01000011.1"/>
</dbReference>
<dbReference type="PROSITE" id="PS00409">
    <property type="entry name" value="PROKAR_NTER_METHYL"/>
    <property type="match status" value="1"/>
</dbReference>
<organism evidence="6 7">
    <name type="scientific">Aliivibrio finisterrensis</name>
    <dbReference type="NCBI Taxonomy" id="511998"/>
    <lineage>
        <taxon>Bacteria</taxon>
        <taxon>Pseudomonadati</taxon>
        <taxon>Pseudomonadota</taxon>
        <taxon>Gammaproteobacteria</taxon>
        <taxon>Vibrionales</taxon>
        <taxon>Vibrionaceae</taxon>
        <taxon>Aliivibrio</taxon>
    </lineage>
</organism>
<evidence type="ECO:0000256" key="3">
    <source>
        <dbReference type="ARBA" id="ARBA00022481"/>
    </source>
</evidence>
<dbReference type="GO" id="GO:0007155">
    <property type="term" value="P:cell adhesion"/>
    <property type="evidence" value="ECO:0007669"/>
    <property type="project" value="InterPro"/>
</dbReference>
<comment type="subunit">
    <text evidence="2">The pili are polar flexible filaments of about 5.4 nanometers diameter and 2.5 micrometers average length; they consist of only a single polypeptide chain arranged in a helical configuration of five subunits per turn in the assembled pilus.</text>
</comment>
<dbReference type="GO" id="GO:0043107">
    <property type="term" value="P:type IV pilus-dependent motility"/>
    <property type="evidence" value="ECO:0007669"/>
    <property type="project" value="TreeGrafter"/>
</dbReference>
<evidence type="ECO:0000256" key="2">
    <source>
        <dbReference type="ARBA" id="ARBA00011156"/>
    </source>
</evidence>
<evidence type="ECO:0000313" key="6">
    <source>
        <dbReference type="EMBL" id="KAB2824374.1"/>
    </source>
</evidence>
<keyword evidence="3" id="KW-0488">Methylation</keyword>
<evidence type="ECO:0000256" key="1">
    <source>
        <dbReference type="ARBA" id="ARBA00005233"/>
    </source>
</evidence>
<comment type="similarity">
    <text evidence="1 4">Belongs to the N-Me-Phe pilin family.</text>
</comment>
<dbReference type="Gene3D" id="3.30.700.10">
    <property type="entry name" value="Glycoprotein, Type 4 Pilin"/>
    <property type="match status" value="1"/>
</dbReference>
<dbReference type="AlphaFoldDB" id="A0A6N6RS00"/>
<dbReference type="Proteomes" id="UP000434870">
    <property type="component" value="Unassembled WGS sequence"/>
</dbReference>